<reference evidence="1 2" key="1">
    <citation type="journal article" date="2022" name="Nat. Ecol. Evol.">
        <title>A masculinizing supergene underlies an exaggerated male reproductive morph in a spider.</title>
        <authorList>
            <person name="Hendrickx F."/>
            <person name="De Corte Z."/>
            <person name="Sonet G."/>
            <person name="Van Belleghem S.M."/>
            <person name="Kostlbacher S."/>
            <person name="Vangestel C."/>
        </authorList>
    </citation>
    <scope>NUCLEOTIDE SEQUENCE [LARGE SCALE GENOMIC DNA]</scope>
    <source>
        <strain evidence="1">W744_W776</strain>
    </source>
</reference>
<comment type="caution">
    <text evidence="1">The sequence shown here is derived from an EMBL/GenBank/DDBJ whole genome shotgun (WGS) entry which is preliminary data.</text>
</comment>
<gene>
    <name evidence="1" type="ORF">JTE90_016916</name>
</gene>
<evidence type="ECO:0000313" key="1">
    <source>
        <dbReference type="EMBL" id="KAG8187368.1"/>
    </source>
</evidence>
<dbReference type="Proteomes" id="UP000827092">
    <property type="component" value="Unassembled WGS sequence"/>
</dbReference>
<organism evidence="1 2">
    <name type="scientific">Oedothorax gibbosus</name>
    <dbReference type="NCBI Taxonomy" id="931172"/>
    <lineage>
        <taxon>Eukaryota</taxon>
        <taxon>Metazoa</taxon>
        <taxon>Ecdysozoa</taxon>
        <taxon>Arthropoda</taxon>
        <taxon>Chelicerata</taxon>
        <taxon>Arachnida</taxon>
        <taxon>Araneae</taxon>
        <taxon>Araneomorphae</taxon>
        <taxon>Entelegynae</taxon>
        <taxon>Araneoidea</taxon>
        <taxon>Linyphiidae</taxon>
        <taxon>Erigoninae</taxon>
        <taxon>Oedothorax</taxon>
    </lineage>
</organism>
<dbReference type="EMBL" id="JAFNEN010000273">
    <property type="protein sequence ID" value="KAG8187368.1"/>
    <property type="molecule type" value="Genomic_DNA"/>
</dbReference>
<name>A0AAV6UU60_9ARAC</name>
<keyword evidence="2" id="KW-1185">Reference proteome</keyword>
<dbReference type="AlphaFoldDB" id="A0AAV6UU60"/>
<proteinExistence type="predicted"/>
<evidence type="ECO:0000313" key="2">
    <source>
        <dbReference type="Proteomes" id="UP000827092"/>
    </source>
</evidence>
<accession>A0AAV6UU60</accession>
<sequence>MITKAVLQGQIQTLRDRKTVARKQFYSFGFCIVGRGTKKPGQQHHPATVLTSTLARDIKENSLSIPSK</sequence>
<protein>
    <submittedName>
        <fullName evidence="1">Uncharacterized protein</fullName>
    </submittedName>
</protein>